<accession>A0A818K2L6</accession>
<gene>
    <name evidence="1" type="ORF">KIK155_LOCUS18414</name>
</gene>
<dbReference type="EMBL" id="CAJNYV010003261">
    <property type="protein sequence ID" value="CAF3550447.1"/>
    <property type="molecule type" value="Genomic_DNA"/>
</dbReference>
<organism evidence="1 2">
    <name type="scientific">Rotaria socialis</name>
    <dbReference type="NCBI Taxonomy" id="392032"/>
    <lineage>
        <taxon>Eukaryota</taxon>
        <taxon>Metazoa</taxon>
        <taxon>Spiralia</taxon>
        <taxon>Gnathifera</taxon>
        <taxon>Rotifera</taxon>
        <taxon>Eurotatoria</taxon>
        <taxon>Bdelloidea</taxon>
        <taxon>Philodinida</taxon>
        <taxon>Philodinidae</taxon>
        <taxon>Rotaria</taxon>
    </lineage>
</organism>
<reference evidence="1" key="1">
    <citation type="submission" date="2021-02" db="EMBL/GenBank/DDBJ databases">
        <authorList>
            <person name="Nowell W R."/>
        </authorList>
    </citation>
    <scope>NUCLEOTIDE SEQUENCE</scope>
</reference>
<dbReference type="Proteomes" id="UP000663865">
    <property type="component" value="Unassembled WGS sequence"/>
</dbReference>
<proteinExistence type="predicted"/>
<comment type="caution">
    <text evidence="1">The sequence shown here is derived from an EMBL/GenBank/DDBJ whole genome shotgun (WGS) entry which is preliminary data.</text>
</comment>
<name>A0A818K2L6_9BILA</name>
<protein>
    <submittedName>
        <fullName evidence="1">Uncharacterized protein</fullName>
    </submittedName>
</protein>
<sequence length="127" mass="14970">MILQRESVLAVCEFLGRYGYRKVCGLSINTIKDLFLHVLENSYFVLQLPGLKPMYYQQIRGGAMGSACTQVLAHIHIRKWESNFAHEQHRQRELYFRFQHDIFFPTKQSPEQIEEILQGLNKKKILT</sequence>
<evidence type="ECO:0000313" key="2">
    <source>
        <dbReference type="Proteomes" id="UP000663865"/>
    </source>
</evidence>
<dbReference type="AlphaFoldDB" id="A0A818K2L6"/>
<evidence type="ECO:0000313" key="1">
    <source>
        <dbReference type="EMBL" id="CAF3550447.1"/>
    </source>
</evidence>